<organism evidence="1 2">
    <name type="scientific">Racocetra persica</name>
    <dbReference type="NCBI Taxonomy" id="160502"/>
    <lineage>
        <taxon>Eukaryota</taxon>
        <taxon>Fungi</taxon>
        <taxon>Fungi incertae sedis</taxon>
        <taxon>Mucoromycota</taxon>
        <taxon>Glomeromycotina</taxon>
        <taxon>Glomeromycetes</taxon>
        <taxon>Diversisporales</taxon>
        <taxon>Gigasporaceae</taxon>
        <taxon>Racocetra</taxon>
    </lineage>
</organism>
<feature type="non-terminal residue" evidence="1">
    <location>
        <position position="1"/>
    </location>
</feature>
<evidence type="ECO:0000313" key="2">
    <source>
        <dbReference type="Proteomes" id="UP000789920"/>
    </source>
</evidence>
<dbReference type="Proteomes" id="UP000789920">
    <property type="component" value="Unassembled WGS sequence"/>
</dbReference>
<dbReference type="EMBL" id="CAJVQC010005311">
    <property type="protein sequence ID" value="CAG8552312.1"/>
    <property type="molecule type" value="Genomic_DNA"/>
</dbReference>
<protein>
    <submittedName>
        <fullName evidence="1">27848_t:CDS:1</fullName>
    </submittedName>
</protein>
<sequence>QNNNKSLDKLVQLEHIFEPKYIMDLGHRTLIHLEKLDDPDAVTSEYNIDLKKLLESVNQFLQEYYMNLYTKLSKLLWGLFALRAFRVFSIIAINFNTISDYL</sequence>
<accession>A0ACA9LVM6</accession>
<name>A0ACA9LVM6_9GLOM</name>
<comment type="caution">
    <text evidence="1">The sequence shown here is derived from an EMBL/GenBank/DDBJ whole genome shotgun (WGS) entry which is preliminary data.</text>
</comment>
<proteinExistence type="predicted"/>
<evidence type="ECO:0000313" key="1">
    <source>
        <dbReference type="EMBL" id="CAG8552312.1"/>
    </source>
</evidence>
<reference evidence="1" key="1">
    <citation type="submission" date="2021-06" db="EMBL/GenBank/DDBJ databases">
        <authorList>
            <person name="Kallberg Y."/>
            <person name="Tangrot J."/>
            <person name="Rosling A."/>
        </authorList>
    </citation>
    <scope>NUCLEOTIDE SEQUENCE</scope>
    <source>
        <strain evidence="1">MA461A</strain>
    </source>
</reference>
<gene>
    <name evidence="1" type="ORF">RPERSI_LOCUS4011</name>
</gene>
<keyword evidence="2" id="KW-1185">Reference proteome</keyword>